<keyword evidence="1" id="KW-0732">Signal</keyword>
<dbReference type="AlphaFoldDB" id="A0A0C9RPA0"/>
<reference evidence="2" key="1">
    <citation type="journal article" date="2015" name="Toxicon">
        <title>The transcriptome recipe for the venom cocktail of Tityus bahiensis scorpion.</title>
        <authorList>
            <person name="de Oliveira U.C."/>
            <person name="Candido D.M."/>
            <person name="Coronado Dorce V.A."/>
            <person name="Junqueira-de-Azevedo Ide L."/>
        </authorList>
    </citation>
    <scope>NUCLEOTIDE SEQUENCE</scope>
</reference>
<name>A0A0C9RPA0_TITBA</name>
<feature type="chain" id="PRO_5002212305" evidence="1">
    <location>
        <begin position="23"/>
        <end position="73"/>
    </location>
</feature>
<feature type="signal peptide" evidence="1">
    <location>
        <begin position="1"/>
        <end position="22"/>
    </location>
</feature>
<proteinExistence type="evidence at transcript level"/>
<evidence type="ECO:0000313" key="2">
    <source>
        <dbReference type="EMBL" id="JAG85184.1"/>
    </source>
</evidence>
<dbReference type="EMBL" id="GBXR01000042">
    <property type="protein sequence ID" value="JAG85184.1"/>
    <property type="molecule type" value="mRNA"/>
</dbReference>
<sequence length="73" mass="8451">MQIKHLITLFFLVLIVADQCSAFFSLIPSLIGGLVSAIKGRKKREISTQIDQYRNLQKREAELEELLDRLPMY</sequence>
<reference evidence="2" key="2">
    <citation type="submission" date="2015-01" db="EMBL/GenBank/DDBJ databases">
        <authorList>
            <person name="Oliveira U.C."/>
            <person name="Junqueira-Azevedo I.L.M."/>
        </authorList>
    </citation>
    <scope>NUCLEOTIDE SEQUENCE</scope>
</reference>
<dbReference type="SMR" id="A0A0C9RPA0"/>
<evidence type="ECO:0000256" key="1">
    <source>
        <dbReference type="SAM" id="SignalP"/>
    </source>
</evidence>
<organism evidence="2">
    <name type="scientific">Tityus bahiensis</name>
    <name type="common">Brazilian scorpion</name>
    <dbReference type="NCBI Taxonomy" id="50343"/>
    <lineage>
        <taxon>Eukaryota</taxon>
        <taxon>Metazoa</taxon>
        <taxon>Ecdysozoa</taxon>
        <taxon>Arthropoda</taxon>
        <taxon>Chelicerata</taxon>
        <taxon>Arachnida</taxon>
        <taxon>Scorpiones</taxon>
        <taxon>Buthida</taxon>
        <taxon>Buthoidea</taxon>
        <taxon>Buthidae</taxon>
        <taxon>Tityus</taxon>
    </lineage>
</organism>
<accession>A0A0C9RPA0</accession>
<protein>
    <submittedName>
        <fullName evidence="2">TSA: Tityus bahiensis Tbah02776 mRNA sequence</fullName>
    </submittedName>
</protein>